<dbReference type="EMBL" id="LPXO01000001">
    <property type="protein sequence ID" value="KUF12272.1"/>
    <property type="molecule type" value="Genomic_DNA"/>
</dbReference>
<dbReference type="AlphaFoldDB" id="A0A0W7WNV5"/>
<keyword evidence="2" id="KW-1185">Reference proteome</keyword>
<protein>
    <submittedName>
        <fullName evidence="1">Uncharacterized protein</fullName>
    </submittedName>
</protein>
<gene>
    <name evidence="1" type="ORF">AVJ23_00615</name>
</gene>
<sequence>MPKTKIATCCYCGTRAALVLKGRERHELSCASCGAPLHEMKHLRSDAVDREARHHDTVSHVARRVESALDRRALKGKKAKKGKKKKSPARKLFGEAFDLIEDIFD</sequence>
<organism evidence="1 2">
    <name type="scientific">Pseudoponticoccus marisrubri</name>
    <dbReference type="NCBI Taxonomy" id="1685382"/>
    <lineage>
        <taxon>Bacteria</taxon>
        <taxon>Pseudomonadati</taxon>
        <taxon>Pseudomonadota</taxon>
        <taxon>Alphaproteobacteria</taxon>
        <taxon>Rhodobacterales</taxon>
        <taxon>Roseobacteraceae</taxon>
        <taxon>Pseudoponticoccus</taxon>
    </lineage>
</organism>
<comment type="caution">
    <text evidence="1">The sequence shown here is derived from an EMBL/GenBank/DDBJ whole genome shotgun (WGS) entry which is preliminary data.</text>
</comment>
<evidence type="ECO:0000313" key="2">
    <source>
        <dbReference type="Proteomes" id="UP000054396"/>
    </source>
</evidence>
<dbReference type="OrthoDB" id="7868311at2"/>
<dbReference type="Proteomes" id="UP000054396">
    <property type="component" value="Unassembled WGS sequence"/>
</dbReference>
<name>A0A0W7WNV5_9RHOB</name>
<proteinExistence type="predicted"/>
<dbReference type="STRING" id="1685382.AVJ23_00615"/>
<dbReference type="RefSeq" id="WP_058860222.1">
    <property type="nucleotide sequence ID" value="NZ_LPXO01000001.1"/>
</dbReference>
<accession>A0A0W7WNV5</accession>
<evidence type="ECO:0000313" key="1">
    <source>
        <dbReference type="EMBL" id="KUF12272.1"/>
    </source>
</evidence>
<reference evidence="1 2" key="1">
    <citation type="submission" date="2015-12" db="EMBL/GenBank/DDBJ databases">
        <authorList>
            <person name="Shamseldin A."/>
            <person name="Moawad H."/>
            <person name="Abd El-Rahim W.M."/>
            <person name="Sadowsky M.J."/>
        </authorList>
    </citation>
    <scope>NUCLEOTIDE SEQUENCE [LARGE SCALE GENOMIC DNA]</scope>
    <source>
        <strain evidence="1 2">SJ5A-1</strain>
    </source>
</reference>